<dbReference type="PANTHER" id="PTHR40841">
    <property type="entry name" value="SIDEROPHORE TRIACETYLFUSARININE C ESTERASE"/>
    <property type="match status" value="1"/>
</dbReference>
<evidence type="ECO:0000256" key="1">
    <source>
        <dbReference type="ARBA" id="ARBA00005622"/>
    </source>
</evidence>
<dbReference type="InterPro" id="IPR000801">
    <property type="entry name" value="Esterase-like"/>
</dbReference>
<proteinExistence type="inferred from homology"/>
<dbReference type="STRING" id="490629.SAMN05216266_1043"/>
<reference evidence="5" key="1">
    <citation type="submission" date="2016-10" db="EMBL/GenBank/DDBJ databases">
        <authorList>
            <person name="Varghese N."/>
            <person name="Submissions S."/>
        </authorList>
    </citation>
    <scope>NUCLEOTIDE SEQUENCE [LARGE SCALE GENOMIC DNA]</scope>
    <source>
        <strain evidence="5">CGMCC 4.3568</strain>
    </source>
</reference>
<sequence>MTTAQRHPGPPPAHPPGAASIAGSTVHHMFSSGLREDYRVTVVPPRQWRPATPVLYVLDAHAFLETAVGAARLLGSFGTLPDCPQVCVVGVGPATDDFGAAMRIRGRDLTPTVWRQPNPRRQGSTESGGAARFLDFLTGDVIPWVEAEYPVDPMRRTLFGASLGGLFGLYTLFHRPRAFAGYVLSSPATWWDDGLVLRYERAWAERHDDLPARVFVGVGELEEDPERYWPPSMATAEELRRAHIVSTVETLAGRLAARGYPGLRLRQLTLAGHHHLTAVPDALMRGLFWVFVGSVPAGTCRPIPGTVE</sequence>
<dbReference type="GO" id="GO:0016788">
    <property type="term" value="F:hydrolase activity, acting on ester bonds"/>
    <property type="evidence" value="ECO:0007669"/>
    <property type="project" value="TreeGrafter"/>
</dbReference>
<keyword evidence="2" id="KW-0378">Hydrolase</keyword>
<dbReference type="PANTHER" id="PTHR40841:SF2">
    <property type="entry name" value="SIDEROPHORE-DEGRADING ESTERASE (EUROFUNG)"/>
    <property type="match status" value="1"/>
</dbReference>
<dbReference type="EMBL" id="FOKG01000004">
    <property type="protein sequence ID" value="SFB04500.1"/>
    <property type="molecule type" value="Genomic_DNA"/>
</dbReference>
<dbReference type="AlphaFoldDB" id="A0A1I0XW11"/>
<dbReference type="SUPFAM" id="SSF53474">
    <property type="entry name" value="alpha/beta-Hydrolases"/>
    <property type="match status" value="1"/>
</dbReference>
<dbReference type="InterPro" id="IPR052558">
    <property type="entry name" value="Siderophore_Hydrolase_D"/>
</dbReference>
<evidence type="ECO:0000313" key="4">
    <source>
        <dbReference type="EMBL" id="SFB04500.1"/>
    </source>
</evidence>
<evidence type="ECO:0000256" key="3">
    <source>
        <dbReference type="SAM" id="MobiDB-lite"/>
    </source>
</evidence>
<dbReference type="InterPro" id="IPR029058">
    <property type="entry name" value="AB_hydrolase_fold"/>
</dbReference>
<evidence type="ECO:0008006" key="6">
    <source>
        <dbReference type="Google" id="ProtNLM"/>
    </source>
</evidence>
<comment type="similarity">
    <text evidence="1">Belongs to the esterase D family.</text>
</comment>
<gene>
    <name evidence="4" type="ORF">SAMN05216266_1043</name>
</gene>
<dbReference type="Gene3D" id="3.40.50.1820">
    <property type="entry name" value="alpha/beta hydrolase"/>
    <property type="match status" value="1"/>
</dbReference>
<feature type="region of interest" description="Disordered" evidence="3">
    <location>
        <begin position="1"/>
        <end position="21"/>
    </location>
</feature>
<organism evidence="4 5">
    <name type="scientific">Amycolatopsis marina</name>
    <dbReference type="NCBI Taxonomy" id="490629"/>
    <lineage>
        <taxon>Bacteria</taxon>
        <taxon>Bacillati</taxon>
        <taxon>Actinomycetota</taxon>
        <taxon>Actinomycetes</taxon>
        <taxon>Pseudonocardiales</taxon>
        <taxon>Pseudonocardiaceae</taxon>
        <taxon>Amycolatopsis</taxon>
    </lineage>
</organism>
<accession>A0A1I0XW11</accession>
<protein>
    <recommendedName>
        <fullName evidence="6">Esterase</fullName>
    </recommendedName>
</protein>
<evidence type="ECO:0000313" key="5">
    <source>
        <dbReference type="Proteomes" id="UP000243799"/>
    </source>
</evidence>
<keyword evidence="5" id="KW-1185">Reference proteome</keyword>
<dbReference type="Pfam" id="PF00756">
    <property type="entry name" value="Esterase"/>
    <property type="match status" value="1"/>
</dbReference>
<evidence type="ECO:0000256" key="2">
    <source>
        <dbReference type="ARBA" id="ARBA00022801"/>
    </source>
</evidence>
<name>A0A1I0XW11_9PSEU</name>
<dbReference type="Proteomes" id="UP000243799">
    <property type="component" value="Unassembled WGS sequence"/>
</dbReference>